<comment type="caution">
    <text evidence="1">The sequence shown here is derived from an EMBL/GenBank/DDBJ whole genome shotgun (WGS) entry which is preliminary data.</text>
</comment>
<sequence length="317" mass="36739">MNDIHLKGSSILDDEDIQLKVASYLRQHKFDITVDSFLDFISEEILPSVGIENKITISKKTATRWLKKMGFIFSRYAKGIYVDGHKRKDVVAYQKKFLEVIDRYQKLMLKFIGEKCEIQVNPELKNGKRLYILIIHDKTTFQSNDGQKSDTIRRLKLSSDVVDDGISHEARVIINPGKNFDGCHAKLADDTLNAAYMNLNPGGKQPIMRDTIFNGQVQSMVFPANYPDENLCGKPKEMRVSIENSRCYACHVLAAQEDFLNQKPILQEVIEGLEHKVIFYPKFYCKFNYIEMYWKTSKRYAQQHCNYTWKGLQETVP</sequence>
<dbReference type="AlphaFoldDB" id="A0A8H3QVQ7"/>
<dbReference type="EMBL" id="BLAL01000229">
    <property type="protein sequence ID" value="GES93696.1"/>
    <property type="molecule type" value="Genomic_DNA"/>
</dbReference>
<accession>A0A8H3QVQ7</accession>
<protein>
    <submittedName>
        <fullName evidence="1">Uncharacterized protein</fullName>
    </submittedName>
</protein>
<organism evidence="1 2">
    <name type="scientific">Rhizophagus clarus</name>
    <dbReference type="NCBI Taxonomy" id="94130"/>
    <lineage>
        <taxon>Eukaryota</taxon>
        <taxon>Fungi</taxon>
        <taxon>Fungi incertae sedis</taxon>
        <taxon>Mucoromycota</taxon>
        <taxon>Glomeromycotina</taxon>
        <taxon>Glomeromycetes</taxon>
        <taxon>Glomerales</taxon>
        <taxon>Glomeraceae</taxon>
        <taxon>Rhizophagus</taxon>
    </lineage>
</organism>
<dbReference type="PANTHER" id="PTHR35871">
    <property type="entry name" value="EXPRESSED PROTEIN"/>
    <property type="match status" value="1"/>
</dbReference>
<evidence type="ECO:0000313" key="2">
    <source>
        <dbReference type="Proteomes" id="UP000615446"/>
    </source>
</evidence>
<name>A0A8H3QVQ7_9GLOM</name>
<dbReference type="Proteomes" id="UP000615446">
    <property type="component" value="Unassembled WGS sequence"/>
</dbReference>
<dbReference type="PANTHER" id="PTHR35871:SF1">
    <property type="entry name" value="CXC1-LIKE CYSTEINE CLUSTER ASSOCIATED WITH KDZ TRANSPOSASES DOMAIN-CONTAINING PROTEIN"/>
    <property type="match status" value="1"/>
</dbReference>
<dbReference type="OrthoDB" id="10044727at2759"/>
<gene>
    <name evidence="1" type="ORF">RCL2_002044500</name>
</gene>
<evidence type="ECO:0000313" key="1">
    <source>
        <dbReference type="EMBL" id="GES93696.1"/>
    </source>
</evidence>
<reference evidence="1" key="1">
    <citation type="submission" date="2019-10" db="EMBL/GenBank/DDBJ databases">
        <title>Conservation and host-specific expression of non-tandemly repeated heterogenous ribosome RNA gene in arbuscular mycorrhizal fungi.</title>
        <authorList>
            <person name="Maeda T."/>
            <person name="Kobayashi Y."/>
            <person name="Nakagawa T."/>
            <person name="Ezawa T."/>
            <person name="Yamaguchi K."/>
            <person name="Bino T."/>
            <person name="Nishimoto Y."/>
            <person name="Shigenobu S."/>
            <person name="Kawaguchi M."/>
        </authorList>
    </citation>
    <scope>NUCLEOTIDE SEQUENCE</scope>
    <source>
        <strain evidence="1">HR1</strain>
    </source>
</reference>
<proteinExistence type="predicted"/>